<comment type="caution">
    <text evidence="5">The sequence shown here is derived from an EMBL/GenBank/DDBJ whole genome shotgun (WGS) entry which is preliminary data.</text>
</comment>
<dbReference type="PATRIC" id="fig|226910.6.peg.3993"/>
<dbReference type="InterPro" id="IPR018060">
    <property type="entry name" value="HTH_AraC"/>
</dbReference>
<dbReference type="GO" id="GO:0009893">
    <property type="term" value="P:positive regulation of metabolic process"/>
    <property type="evidence" value="ECO:0007669"/>
    <property type="project" value="UniProtKB-ARBA"/>
</dbReference>
<dbReference type="SMART" id="SM00342">
    <property type="entry name" value="HTH_ARAC"/>
    <property type="match status" value="1"/>
</dbReference>
<evidence type="ECO:0000256" key="3">
    <source>
        <dbReference type="ARBA" id="ARBA00023163"/>
    </source>
</evidence>
<dbReference type="PROSITE" id="PS00041">
    <property type="entry name" value="HTH_ARAC_FAMILY_1"/>
    <property type="match status" value="1"/>
</dbReference>
<evidence type="ECO:0000259" key="4">
    <source>
        <dbReference type="PROSITE" id="PS01124"/>
    </source>
</evidence>
<dbReference type="Pfam" id="PF12833">
    <property type="entry name" value="HTH_18"/>
    <property type="match status" value="1"/>
</dbReference>
<dbReference type="SUPFAM" id="SSF46689">
    <property type="entry name" value="Homeodomain-like"/>
    <property type="match status" value="2"/>
</dbReference>
<dbReference type="PANTHER" id="PTHR43130">
    <property type="entry name" value="ARAC-FAMILY TRANSCRIPTIONAL REGULATOR"/>
    <property type="match status" value="1"/>
</dbReference>
<dbReference type="AlphaFoldDB" id="A0A0C2E8X3"/>
<dbReference type="EMBL" id="JXDG01000054">
    <property type="protein sequence ID" value="KIH82324.1"/>
    <property type="molecule type" value="Genomic_DNA"/>
</dbReference>
<dbReference type="PANTHER" id="PTHR43130:SF3">
    <property type="entry name" value="HTH-TYPE TRANSCRIPTIONAL REGULATOR RV1931C"/>
    <property type="match status" value="1"/>
</dbReference>
<dbReference type="SUPFAM" id="SSF52317">
    <property type="entry name" value="Class I glutamine amidotransferase-like"/>
    <property type="match status" value="1"/>
</dbReference>
<evidence type="ECO:0000313" key="5">
    <source>
        <dbReference type="EMBL" id="KIH82324.1"/>
    </source>
</evidence>
<dbReference type="Gene3D" id="3.40.50.880">
    <property type="match status" value="1"/>
</dbReference>
<feature type="domain" description="HTH araC/xylS-type" evidence="4">
    <location>
        <begin position="246"/>
        <end position="344"/>
    </location>
</feature>
<keyword evidence="6" id="KW-1185">Reference proteome</keyword>
<proteinExistence type="predicted"/>
<keyword evidence="1" id="KW-0805">Transcription regulation</keyword>
<dbReference type="CDD" id="cd03137">
    <property type="entry name" value="GATase1_AraC_1"/>
    <property type="match status" value="1"/>
</dbReference>
<sequence>MIARRLQINKWPEGQSSIRSGQTAALSPQQMSTIHIAVIAFNGISPFHLSVPTLVFDEQRKGIEMPRFSLKVCGFEPSPLSTSAGFDIQVRHGLEALDQADVIIMPSWRDTEERPPEPLLEALRQAYHRGTRIVGLCLGAFVLAEAGLLDGRKATTHWHWAAAFARRYPRVLLDADVLYAESDHLLTSAGTAAGLDCCLYLMQQLCGAEVTHKVARRLVVAPHRSGGQAQFIERPLPMAAEQDRIGQLLQWLGRNFTRNHSLDELADRTAMSRRSFTRHFRQLTGTTVGQWLLGQRLSHAQRLLESSDQSIEAIALEAGFGSALSLRQHFNASLRISPSAYRAQFVGRQA</sequence>
<dbReference type="InterPro" id="IPR002818">
    <property type="entry name" value="DJ-1/PfpI"/>
</dbReference>
<organism evidence="5 6">
    <name type="scientific">Pseudomonas batumici</name>
    <dbReference type="NCBI Taxonomy" id="226910"/>
    <lineage>
        <taxon>Bacteria</taxon>
        <taxon>Pseudomonadati</taxon>
        <taxon>Pseudomonadota</taxon>
        <taxon>Gammaproteobacteria</taxon>
        <taxon>Pseudomonadales</taxon>
        <taxon>Pseudomonadaceae</taxon>
        <taxon>Pseudomonas</taxon>
    </lineage>
</organism>
<evidence type="ECO:0000313" key="6">
    <source>
        <dbReference type="Proteomes" id="UP000031535"/>
    </source>
</evidence>
<accession>A0A0C2E8X3</accession>
<gene>
    <name evidence="5" type="ORF">UCMB321_4000</name>
</gene>
<evidence type="ECO:0000256" key="2">
    <source>
        <dbReference type="ARBA" id="ARBA00023125"/>
    </source>
</evidence>
<dbReference type="InterPro" id="IPR029062">
    <property type="entry name" value="Class_I_gatase-like"/>
</dbReference>
<dbReference type="InterPro" id="IPR018062">
    <property type="entry name" value="HTH_AraC-typ_CS"/>
</dbReference>
<dbReference type="Proteomes" id="UP000031535">
    <property type="component" value="Unassembled WGS sequence"/>
</dbReference>
<dbReference type="GO" id="GO:0003700">
    <property type="term" value="F:DNA-binding transcription factor activity"/>
    <property type="evidence" value="ECO:0007669"/>
    <property type="project" value="InterPro"/>
</dbReference>
<dbReference type="GO" id="GO:0043565">
    <property type="term" value="F:sequence-specific DNA binding"/>
    <property type="evidence" value="ECO:0007669"/>
    <property type="project" value="InterPro"/>
</dbReference>
<dbReference type="InterPro" id="IPR009057">
    <property type="entry name" value="Homeodomain-like_sf"/>
</dbReference>
<name>A0A0C2E8X3_9PSED</name>
<keyword evidence="3" id="KW-0804">Transcription</keyword>
<dbReference type="Pfam" id="PF01965">
    <property type="entry name" value="DJ-1_PfpI"/>
    <property type="match status" value="1"/>
</dbReference>
<dbReference type="InterPro" id="IPR052158">
    <property type="entry name" value="INH-QAR"/>
</dbReference>
<protein>
    <submittedName>
        <fullName evidence="5">Transcriptional regulator containing an amidase domain and an AraC-type DNA-binding HTH domain</fullName>
    </submittedName>
</protein>
<keyword evidence="2 5" id="KW-0238">DNA-binding</keyword>
<dbReference type="PROSITE" id="PS01124">
    <property type="entry name" value="HTH_ARAC_FAMILY_2"/>
    <property type="match status" value="1"/>
</dbReference>
<dbReference type="STRING" id="226910.UCMB321_4000"/>
<dbReference type="Gene3D" id="1.10.10.60">
    <property type="entry name" value="Homeodomain-like"/>
    <property type="match status" value="1"/>
</dbReference>
<evidence type="ECO:0000256" key="1">
    <source>
        <dbReference type="ARBA" id="ARBA00023015"/>
    </source>
</evidence>
<reference evidence="5 6" key="1">
    <citation type="submission" date="2015-01" db="EMBL/GenBank/DDBJ databases">
        <title>Complete genome of Pseudomonas batumici UCM B-321 producer of the batumin antibiotic with strong antistaphilococcal and potential anticancer activity.</title>
        <authorList>
            <person name="Klochko V.V."/>
            <person name="Zelena L.B."/>
            <person name="Elena K.A."/>
            <person name="Reva O.N."/>
        </authorList>
    </citation>
    <scope>NUCLEOTIDE SEQUENCE [LARGE SCALE GENOMIC DNA]</scope>
    <source>
        <strain evidence="5 6">UCM B-321</strain>
    </source>
</reference>